<keyword evidence="2" id="KW-1185">Reference proteome</keyword>
<protein>
    <submittedName>
        <fullName evidence="1">Uncharacterized protein</fullName>
    </submittedName>
</protein>
<dbReference type="SUPFAM" id="SSF52047">
    <property type="entry name" value="RNI-like"/>
    <property type="match status" value="1"/>
</dbReference>
<evidence type="ECO:0000313" key="1">
    <source>
        <dbReference type="EMBL" id="KAJ3481335.1"/>
    </source>
</evidence>
<gene>
    <name evidence="1" type="ORF">NLI96_g7729</name>
</gene>
<sequence>MTVVLTSPTHGSYVQRVDLSGHDQPLDPQTNIPRHDGWIYDFFKKVVPLLPNLTFIQYDGLPTLHPCFYISPPRVPSLTSLSLSGLNATSIGDVLRLISYYKRLKELYITQSGGAWGPFSNHHYSFGQRWSCHLQVLSIQRCTVSDIFDLFHWLAQLRTPCSFEHLVLTWGYGRHSRDLERAPMRSIPEHIALGWARTLKSLSLDFLLEPDDESPLFKSILVSRVLPFIKTCSNLHTIRLASNPDRYEILQYLPDVLPSLKSLRRFALRIGRKFDEVLQGESGERWVALDRVFVDAKKLPKLQYVEVMWPSNSILRKQERGKTSNTNGDGLNMSDRVSVYVDILKDHFAGFHLQKPLKSIFPHLSARGILWYSLFNKAILGFGGVDSFYALQISPEISSPSWRPRYRQSLLDPDLRPDYH</sequence>
<organism evidence="1 2">
    <name type="scientific">Meripilus lineatus</name>
    <dbReference type="NCBI Taxonomy" id="2056292"/>
    <lineage>
        <taxon>Eukaryota</taxon>
        <taxon>Fungi</taxon>
        <taxon>Dikarya</taxon>
        <taxon>Basidiomycota</taxon>
        <taxon>Agaricomycotina</taxon>
        <taxon>Agaricomycetes</taxon>
        <taxon>Polyporales</taxon>
        <taxon>Meripilaceae</taxon>
        <taxon>Meripilus</taxon>
    </lineage>
</organism>
<dbReference type="EMBL" id="JANAWD010000327">
    <property type="protein sequence ID" value="KAJ3481335.1"/>
    <property type="molecule type" value="Genomic_DNA"/>
</dbReference>
<dbReference type="AlphaFoldDB" id="A0AAD5V0H8"/>
<name>A0AAD5V0H8_9APHY</name>
<evidence type="ECO:0000313" key="2">
    <source>
        <dbReference type="Proteomes" id="UP001212997"/>
    </source>
</evidence>
<accession>A0AAD5V0H8</accession>
<proteinExistence type="predicted"/>
<dbReference type="Proteomes" id="UP001212997">
    <property type="component" value="Unassembled WGS sequence"/>
</dbReference>
<dbReference type="Gene3D" id="3.80.10.10">
    <property type="entry name" value="Ribonuclease Inhibitor"/>
    <property type="match status" value="1"/>
</dbReference>
<dbReference type="InterPro" id="IPR032675">
    <property type="entry name" value="LRR_dom_sf"/>
</dbReference>
<reference evidence="1" key="1">
    <citation type="submission" date="2022-07" db="EMBL/GenBank/DDBJ databases">
        <title>Genome Sequence of Physisporinus lineatus.</title>
        <authorList>
            <person name="Buettner E."/>
        </authorList>
    </citation>
    <scope>NUCLEOTIDE SEQUENCE</scope>
    <source>
        <strain evidence="1">VT162</strain>
    </source>
</reference>
<comment type="caution">
    <text evidence="1">The sequence shown here is derived from an EMBL/GenBank/DDBJ whole genome shotgun (WGS) entry which is preliminary data.</text>
</comment>